<feature type="transmembrane region" description="Helical" evidence="8">
    <location>
        <begin position="291"/>
        <end position="313"/>
    </location>
</feature>
<keyword evidence="6" id="KW-0560">Oxidoreductase</keyword>
<dbReference type="InterPro" id="IPR050360">
    <property type="entry name" value="MFS_Sugar_Transporters"/>
</dbReference>
<protein>
    <recommendedName>
        <fullName evidence="9">Major facilitator superfamily (MFS) profile domain-containing protein</fullName>
    </recommendedName>
</protein>
<reference evidence="10 11" key="1">
    <citation type="submission" date="2024-07" db="EMBL/GenBank/DDBJ databases">
        <title>Section-level genome sequencing and comparative genomics of Aspergillus sections Usti and Cavernicolus.</title>
        <authorList>
            <consortium name="Lawrence Berkeley National Laboratory"/>
            <person name="Nybo J.L."/>
            <person name="Vesth T.C."/>
            <person name="Theobald S."/>
            <person name="Frisvad J.C."/>
            <person name="Larsen T.O."/>
            <person name="Kjaerboelling I."/>
            <person name="Rothschild-Mancinelli K."/>
            <person name="Lyhne E.K."/>
            <person name="Kogle M.E."/>
            <person name="Barry K."/>
            <person name="Clum A."/>
            <person name="Na H."/>
            <person name="Ledsgaard L."/>
            <person name="Lin J."/>
            <person name="Lipzen A."/>
            <person name="Kuo A."/>
            <person name="Riley R."/>
            <person name="Mondo S."/>
            <person name="Labutti K."/>
            <person name="Haridas S."/>
            <person name="Pangalinan J."/>
            <person name="Salamov A.A."/>
            <person name="Simmons B.A."/>
            <person name="Magnuson J.K."/>
            <person name="Chen J."/>
            <person name="Drula E."/>
            <person name="Henrissat B."/>
            <person name="Wiebenga A."/>
            <person name="Lubbers R.J."/>
            <person name="Gomes A.C."/>
            <person name="Makela M.R."/>
            <person name="Stajich J."/>
            <person name="Grigoriev I.V."/>
            <person name="Mortensen U.H."/>
            <person name="De Vries R.P."/>
            <person name="Baker S.E."/>
            <person name="Andersen M.R."/>
        </authorList>
    </citation>
    <scope>NUCLEOTIDE SEQUENCE [LARGE SCALE GENOMIC DNA]</scope>
    <source>
        <strain evidence="10 11">CBS 588.65</strain>
    </source>
</reference>
<feature type="domain" description="Major facilitator superfamily (MFS) profile" evidence="9">
    <location>
        <begin position="28"/>
        <end position="486"/>
    </location>
</feature>
<feature type="transmembrane region" description="Helical" evidence="8">
    <location>
        <begin position="358"/>
        <end position="380"/>
    </location>
</feature>
<sequence length="835" mass="92499">MAGGSSIWASREAKTDPKEIFNLRLLYLGITLAWAGCFYGFDTGNIGGILTLPSFENAFGLTDIPQNELDNRKGTIAAMVAAGGSAGSLLAAPTSDYLGRKWSVFLWGLVFMLGAALQMIPNYNAFLAGRFVGGLGVGASSMLSPQFLAENSPKSIRGSMTATYNLMIVTSLMLAFWVNYGVSLWSRPGIEHDNSQWQTAMSIQLIPGGLLVLMIPWIPETPRYLINHGKAEQGLKNLCKLRKLPEDHPYIQLEYREICAQVQQEQETFKGHNYWVVLKDIFGNKSNLQRFVLAVLLFLFHKLTGTDSLNYYAPQIFQLIGVQGDNLPLLTTGVYGAVKVAATIFYVGYLVDRVGRRLPLLIGATIQATAMLYLALYLRFAGTDTAEMGGTPAGGIVGIVWIYLYAFGWSFGHSVACYIVAAEIFPTRIRSLCMGFCFFTNWIVNYGITRATPNMITTMGYGVFLLYALLTYLGVVFIYFCLPELKGRSIESMDDLFQRPLWTMWKHAYPTKEEMVRQGLLATRLSDMNKTKLTMATESFTLNTGAKIPAIGFGTWKAAPGDAAAAVQAAFEAGYRHFVNGNEAEIGQVFKNTNVPRSDYFVTTKLWSSDHRRVESALDKSLRDLGLDYVDLYLMHWPVTLDPSPGDENYGKEDRTVHAVGWDFRDTWCEMEKLLATGKVKAIGVANFSTINLTKLLETAKVVPAVNQTEIQPLLPQTKLNAFCREKGIHQTAFGPLGGSGSTLHEHPVIVDIAKRRDIDTGNVMLSWGIQKGWSVIPKSTNPARIARNLKGNLVLSAAEHEAMDQLALPTGKRFNRPNWGTIVFHDDQDVDLEE</sequence>
<keyword evidence="3" id="KW-0813">Transport</keyword>
<feature type="transmembrane region" description="Helical" evidence="8">
    <location>
        <begin position="200"/>
        <end position="218"/>
    </location>
</feature>
<feature type="transmembrane region" description="Helical" evidence="8">
    <location>
        <begin position="461"/>
        <end position="482"/>
    </location>
</feature>
<dbReference type="Pfam" id="PF00248">
    <property type="entry name" value="Aldo_ket_red"/>
    <property type="match status" value="1"/>
</dbReference>
<comment type="similarity">
    <text evidence="2">Belongs to the major facilitator superfamily. Sugar transporter (TC 2.A.1.1) family.</text>
</comment>
<dbReference type="Pfam" id="PF00083">
    <property type="entry name" value="Sugar_tr"/>
    <property type="match status" value="1"/>
</dbReference>
<name>A0ABR4H0A5_9EURO</name>
<dbReference type="SUPFAM" id="SSF51430">
    <property type="entry name" value="NAD(P)-linked oxidoreductase"/>
    <property type="match status" value="1"/>
</dbReference>
<evidence type="ECO:0000313" key="11">
    <source>
        <dbReference type="Proteomes" id="UP001610334"/>
    </source>
</evidence>
<dbReference type="PANTHER" id="PTHR48022:SF8">
    <property type="entry name" value="MAJOR FACILITATOR SUPERFAMILY (MFS) PROFILE DOMAIN-CONTAINING PROTEIN-RELATED"/>
    <property type="match status" value="1"/>
</dbReference>
<organism evidence="10 11">
    <name type="scientific">Aspergillus granulosus</name>
    <dbReference type="NCBI Taxonomy" id="176169"/>
    <lineage>
        <taxon>Eukaryota</taxon>
        <taxon>Fungi</taxon>
        <taxon>Dikarya</taxon>
        <taxon>Ascomycota</taxon>
        <taxon>Pezizomycotina</taxon>
        <taxon>Eurotiomycetes</taxon>
        <taxon>Eurotiomycetidae</taxon>
        <taxon>Eurotiales</taxon>
        <taxon>Aspergillaceae</taxon>
        <taxon>Aspergillus</taxon>
        <taxon>Aspergillus subgen. Nidulantes</taxon>
    </lineage>
</organism>
<evidence type="ECO:0000259" key="9">
    <source>
        <dbReference type="PROSITE" id="PS50850"/>
    </source>
</evidence>
<feature type="transmembrane region" description="Helical" evidence="8">
    <location>
        <begin position="333"/>
        <end position="351"/>
    </location>
</feature>
<feature type="transmembrane region" description="Helical" evidence="8">
    <location>
        <begin position="161"/>
        <end position="180"/>
    </location>
</feature>
<keyword evidence="4 8" id="KW-0812">Transmembrane</keyword>
<keyword evidence="11" id="KW-1185">Reference proteome</keyword>
<dbReference type="InterPro" id="IPR020846">
    <property type="entry name" value="MFS_dom"/>
</dbReference>
<dbReference type="NCBIfam" id="TIGR00879">
    <property type="entry name" value="SP"/>
    <property type="match status" value="1"/>
</dbReference>
<evidence type="ECO:0000313" key="10">
    <source>
        <dbReference type="EMBL" id="KAL2808884.1"/>
    </source>
</evidence>
<feature type="transmembrane region" description="Helical" evidence="8">
    <location>
        <begin position="21"/>
        <end position="41"/>
    </location>
</feature>
<evidence type="ECO:0000256" key="6">
    <source>
        <dbReference type="ARBA" id="ARBA00023002"/>
    </source>
</evidence>
<proteinExistence type="inferred from homology"/>
<evidence type="ECO:0000256" key="5">
    <source>
        <dbReference type="ARBA" id="ARBA00022989"/>
    </source>
</evidence>
<gene>
    <name evidence="10" type="ORF">BJX63DRAFT_424248</name>
</gene>
<evidence type="ECO:0000256" key="8">
    <source>
        <dbReference type="SAM" id="Phobius"/>
    </source>
</evidence>
<dbReference type="Gene3D" id="3.20.20.100">
    <property type="entry name" value="NADP-dependent oxidoreductase domain"/>
    <property type="match status" value="1"/>
</dbReference>
<dbReference type="InterPro" id="IPR005829">
    <property type="entry name" value="Sugar_transporter_CS"/>
</dbReference>
<feature type="transmembrane region" description="Helical" evidence="8">
    <location>
        <begin position="104"/>
        <end position="121"/>
    </location>
</feature>
<dbReference type="PRINTS" id="PR00069">
    <property type="entry name" value="ALDKETRDTASE"/>
</dbReference>
<dbReference type="EMBL" id="JBFXLT010000101">
    <property type="protein sequence ID" value="KAL2808884.1"/>
    <property type="molecule type" value="Genomic_DNA"/>
</dbReference>
<dbReference type="Gene3D" id="1.20.1250.20">
    <property type="entry name" value="MFS general substrate transporter like domains"/>
    <property type="match status" value="1"/>
</dbReference>
<evidence type="ECO:0000256" key="2">
    <source>
        <dbReference type="ARBA" id="ARBA00010992"/>
    </source>
</evidence>
<comment type="caution">
    <text evidence="10">The sequence shown here is derived from an EMBL/GenBank/DDBJ whole genome shotgun (WGS) entry which is preliminary data.</text>
</comment>
<dbReference type="SUPFAM" id="SSF103473">
    <property type="entry name" value="MFS general substrate transporter"/>
    <property type="match status" value="1"/>
</dbReference>
<comment type="subcellular location">
    <subcellularLocation>
        <location evidence="1">Membrane</location>
        <topology evidence="1">Multi-pass membrane protein</topology>
    </subcellularLocation>
</comment>
<dbReference type="InterPro" id="IPR005828">
    <property type="entry name" value="MFS_sugar_transport-like"/>
</dbReference>
<dbReference type="InterPro" id="IPR036812">
    <property type="entry name" value="NAD(P)_OxRdtase_dom_sf"/>
</dbReference>
<dbReference type="PROSITE" id="PS00216">
    <property type="entry name" value="SUGAR_TRANSPORT_1"/>
    <property type="match status" value="2"/>
</dbReference>
<dbReference type="Proteomes" id="UP001610334">
    <property type="component" value="Unassembled WGS sequence"/>
</dbReference>
<keyword evidence="7 8" id="KW-0472">Membrane</keyword>
<evidence type="ECO:0000256" key="4">
    <source>
        <dbReference type="ARBA" id="ARBA00022692"/>
    </source>
</evidence>
<evidence type="ECO:0000256" key="1">
    <source>
        <dbReference type="ARBA" id="ARBA00004141"/>
    </source>
</evidence>
<feature type="transmembrane region" description="Helical" evidence="8">
    <location>
        <begin position="400"/>
        <end position="420"/>
    </location>
</feature>
<dbReference type="PROSITE" id="PS00217">
    <property type="entry name" value="SUGAR_TRANSPORT_2"/>
    <property type="match status" value="1"/>
</dbReference>
<evidence type="ECO:0000256" key="3">
    <source>
        <dbReference type="ARBA" id="ARBA00022448"/>
    </source>
</evidence>
<keyword evidence="5 8" id="KW-1133">Transmembrane helix</keyword>
<dbReference type="PROSITE" id="PS50850">
    <property type="entry name" value="MFS"/>
    <property type="match status" value="1"/>
</dbReference>
<accession>A0ABR4H0A5</accession>
<dbReference type="InterPro" id="IPR036259">
    <property type="entry name" value="MFS_trans_sf"/>
</dbReference>
<dbReference type="InterPro" id="IPR023210">
    <property type="entry name" value="NADP_OxRdtase_dom"/>
</dbReference>
<dbReference type="InterPro" id="IPR020471">
    <property type="entry name" value="AKR"/>
</dbReference>
<dbReference type="InterPro" id="IPR003663">
    <property type="entry name" value="Sugar/inositol_transpt"/>
</dbReference>
<evidence type="ECO:0000256" key="7">
    <source>
        <dbReference type="ARBA" id="ARBA00023136"/>
    </source>
</evidence>
<dbReference type="PANTHER" id="PTHR48022">
    <property type="entry name" value="PLASTIDIC GLUCOSE TRANSPORTER 4"/>
    <property type="match status" value="1"/>
</dbReference>